<organism evidence="7 8">
    <name type="scientific">Hyaloscypha bicolor E</name>
    <dbReference type="NCBI Taxonomy" id="1095630"/>
    <lineage>
        <taxon>Eukaryota</taxon>
        <taxon>Fungi</taxon>
        <taxon>Dikarya</taxon>
        <taxon>Ascomycota</taxon>
        <taxon>Pezizomycotina</taxon>
        <taxon>Leotiomycetes</taxon>
        <taxon>Helotiales</taxon>
        <taxon>Hyaloscyphaceae</taxon>
        <taxon>Hyaloscypha</taxon>
        <taxon>Hyaloscypha bicolor</taxon>
    </lineage>
</organism>
<dbReference type="STRING" id="1095630.A0A2J6SH90"/>
<evidence type="ECO:0000259" key="4">
    <source>
        <dbReference type="Pfam" id="PF22972"/>
    </source>
</evidence>
<evidence type="ECO:0000256" key="3">
    <source>
        <dbReference type="SAM" id="MobiDB-lite"/>
    </source>
</evidence>
<evidence type="ECO:0000256" key="1">
    <source>
        <dbReference type="ARBA" id="ARBA00022737"/>
    </source>
</evidence>
<dbReference type="InterPro" id="IPR027417">
    <property type="entry name" value="P-loop_NTPase"/>
</dbReference>
<protein>
    <submittedName>
        <fullName evidence="7">NACHT domain protein</fullName>
    </submittedName>
</protein>
<dbReference type="PANTHER" id="PTHR10039">
    <property type="entry name" value="AMELOGENIN"/>
    <property type="match status" value="1"/>
</dbReference>
<dbReference type="AlphaFoldDB" id="A0A2J6SH90"/>
<feature type="domain" description="PP4R3 EVH1-like" evidence="4">
    <location>
        <begin position="967"/>
        <end position="991"/>
    </location>
</feature>
<accession>A0A2J6SH90</accession>
<evidence type="ECO:0000313" key="8">
    <source>
        <dbReference type="Proteomes" id="UP000235371"/>
    </source>
</evidence>
<feature type="domain" description="DUF7708" evidence="5">
    <location>
        <begin position="72"/>
        <end position="209"/>
    </location>
</feature>
<dbReference type="InterPro" id="IPR056884">
    <property type="entry name" value="NPHP3-like_N"/>
</dbReference>
<name>A0A2J6SH90_9HELO</name>
<keyword evidence="2" id="KW-0175">Coiled coil</keyword>
<dbReference type="PANTHER" id="PTHR10039:SF14">
    <property type="entry name" value="NACHT DOMAIN-CONTAINING PROTEIN"/>
    <property type="match status" value="1"/>
</dbReference>
<dbReference type="InterPro" id="IPR056125">
    <property type="entry name" value="DUF7708"/>
</dbReference>
<feature type="region of interest" description="Disordered" evidence="3">
    <location>
        <begin position="896"/>
        <end position="938"/>
    </location>
</feature>
<keyword evidence="1" id="KW-0677">Repeat</keyword>
<feature type="domain" description="Nephrocystin 3-like N-terminal" evidence="6">
    <location>
        <begin position="270"/>
        <end position="441"/>
    </location>
</feature>
<feature type="coiled-coil region" evidence="2">
    <location>
        <begin position="184"/>
        <end position="211"/>
    </location>
</feature>
<proteinExistence type="predicted"/>
<dbReference type="InParanoid" id="A0A2J6SH90"/>
<evidence type="ECO:0000256" key="2">
    <source>
        <dbReference type="SAM" id="Coils"/>
    </source>
</evidence>
<dbReference type="InterPro" id="IPR011993">
    <property type="entry name" value="PH-like_dom_sf"/>
</dbReference>
<dbReference type="Pfam" id="PF24883">
    <property type="entry name" value="NPHP3_N"/>
    <property type="match status" value="1"/>
</dbReference>
<dbReference type="InterPro" id="IPR055236">
    <property type="entry name" value="EVH1_PP4R3"/>
</dbReference>
<dbReference type="Pfam" id="PF22972">
    <property type="entry name" value="EVH1_PP4R3"/>
    <property type="match status" value="1"/>
</dbReference>
<dbReference type="RefSeq" id="XP_024727045.1">
    <property type="nucleotide sequence ID" value="XM_024885433.1"/>
</dbReference>
<dbReference type="SUPFAM" id="SSF52540">
    <property type="entry name" value="P-loop containing nucleoside triphosphate hydrolases"/>
    <property type="match status" value="1"/>
</dbReference>
<keyword evidence="8" id="KW-1185">Reference proteome</keyword>
<dbReference type="Pfam" id="PF24809">
    <property type="entry name" value="DUF7708"/>
    <property type="match status" value="1"/>
</dbReference>
<evidence type="ECO:0000259" key="5">
    <source>
        <dbReference type="Pfam" id="PF24809"/>
    </source>
</evidence>
<dbReference type="OrthoDB" id="7464126at2759"/>
<evidence type="ECO:0000259" key="6">
    <source>
        <dbReference type="Pfam" id="PF24883"/>
    </source>
</evidence>
<dbReference type="GeneID" id="36593510"/>
<dbReference type="Gene3D" id="2.30.29.30">
    <property type="entry name" value="Pleckstrin-homology domain (PH domain)/Phosphotyrosine-binding domain (PTB)"/>
    <property type="match status" value="1"/>
</dbReference>
<dbReference type="Proteomes" id="UP000235371">
    <property type="component" value="Unassembled WGS sequence"/>
</dbReference>
<gene>
    <name evidence="7" type="ORF">K444DRAFT_648168</name>
</gene>
<reference evidence="7 8" key="1">
    <citation type="submission" date="2016-04" db="EMBL/GenBank/DDBJ databases">
        <title>A degradative enzymes factory behind the ericoid mycorrhizal symbiosis.</title>
        <authorList>
            <consortium name="DOE Joint Genome Institute"/>
            <person name="Martino E."/>
            <person name="Morin E."/>
            <person name="Grelet G."/>
            <person name="Kuo A."/>
            <person name="Kohler A."/>
            <person name="Daghino S."/>
            <person name="Barry K."/>
            <person name="Choi C."/>
            <person name="Cichocki N."/>
            <person name="Clum A."/>
            <person name="Copeland A."/>
            <person name="Hainaut M."/>
            <person name="Haridas S."/>
            <person name="Labutti K."/>
            <person name="Lindquist E."/>
            <person name="Lipzen A."/>
            <person name="Khouja H.-R."/>
            <person name="Murat C."/>
            <person name="Ohm R."/>
            <person name="Olson A."/>
            <person name="Spatafora J."/>
            <person name="Veneault-Fourrey C."/>
            <person name="Henrissat B."/>
            <person name="Grigoriev I."/>
            <person name="Martin F."/>
            <person name="Perotto S."/>
        </authorList>
    </citation>
    <scope>NUCLEOTIDE SEQUENCE [LARGE SCALE GENOMIC DNA]</scope>
    <source>
        <strain evidence="7 8">E</strain>
    </source>
</reference>
<feature type="compositionally biased region" description="Polar residues" evidence="3">
    <location>
        <begin position="912"/>
        <end position="936"/>
    </location>
</feature>
<evidence type="ECO:0000313" key="7">
    <source>
        <dbReference type="EMBL" id="PMD50141.1"/>
    </source>
</evidence>
<sequence length="1017" mass="115004">MPLPRRDRKVEAAKRTIREAFEDLERAVSPADSHDFGSATLESVQKAALDIENQLAARSSLRNMRRLMPLFSGLQHYSAAVEVLCNGTPYLPWIWAPIKLILKVTADYVEAFEEIIKAYSRIGESLNRFRVLGATFSQNASFQLTLAVFYADILRFHKQAYTFVRRSCWKVLFLTSWGRFQRRFDNIIDDLKRHEEQIDKEANAHHIAEARDTRDKLEAWRQDALAKLARDEEEQTAGHLETISTWLKLDDTDQVAIFDKLSTEGTKYPETCGWVLKNSTMVSWLKPQPDPPFFWLQGNPGTGKSTIVGRLATFLRASSPKSLVVTHFCTSSYASSTQYDKILRSLLFQLVHANDDLIAHIYWEYVVCKKMASITALEQLMATVVAALLGEPGQSRPIHIFLDGLDEVEAEKQRQVISLMRKVASGAKARGAVFKVLVSCRTSPLLEKVLRKQPVLSLSDEKECLEEAIWTYATHRLTADAHRLSQLGLRGSDLTEMGRNIARKADGMFLWARLVLDYLATNIFHSRHEITAAINTLPRELSEFYERILTNTIANFDSRSVNRMRQILGWIAFAKRPLRKSEFRSALSFSAGNPIVDELVPSYIFDIYLQTTQSKIPITEENTIQEHGIASLTCLLSGLEIFQPNYPNTLRSSRVLKGLHGFHIYANEYWVDYVLSIITSHDAFSQFPVLSLVMNDLSQKLDSLGEFSNALDNKEHSIPSENGLGLLKGHKGLYASARAALEARSRKGLRDEIEKEGPAANLEQVKELRDVLLNYQATIKSLLLIQDFPGVTLEGLELFKREFRTSAYTCRFPLCPRATAGFDKNELRVEHEATHTQHLQCLYPRCQYPPFTSVRALKNHEIKCHETVQGRKRIRRVAAWPQHHLQGRRQVFLQQGSQAQASSPIVRKGTPHSHSSPTVNNIGNVPTQESASSTGGSPPLLDWSVPKLQHPISAPIAQAAPDPPNDKKRVKVYELRDNSWFDRGTGFCTAVFMFVRVSSACPTRLLSIVLMSSSDWV</sequence>
<dbReference type="Gene3D" id="3.40.50.300">
    <property type="entry name" value="P-loop containing nucleotide triphosphate hydrolases"/>
    <property type="match status" value="1"/>
</dbReference>
<dbReference type="EMBL" id="KZ613913">
    <property type="protein sequence ID" value="PMD50141.1"/>
    <property type="molecule type" value="Genomic_DNA"/>
</dbReference>